<feature type="compositionally biased region" description="Basic and acidic residues" evidence="1">
    <location>
        <begin position="1"/>
        <end position="10"/>
    </location>
</feature>
<gene>
    <name evidence="2" type="primary">WBGene00281484</name>
</gene>
<evidence type="ECO:0000313" key="3">
    <source>
        <dbReference type="Proteomes" id="UP000005239"/>
    </source>
</evidence>
<feature type="region of interest" description="Disordered" evidence="1">
    <location>
        <begin position="1"/>
        <end position="169"/>
    </location>
</feature>
<organism evidence="2 3">
    <name type="scientific">Pristionchus pacificus</name>
    <name type="common">Parasitic nematode worm</name>
    <dbReference type="NCBI Taxonomy" id="54126"/>
    <lineage>
        <taxon>Eukaryota</taxon>
        <taxon>Metazoa</taxon>
        <taxon>Ecdysozoa</taxon>
        <taxon>Nematoda</taxon>
        <taxon>Chromadorea</taxon>
        <taxon>Rhabditida</taxon>
        <taxon>Rhabditina</taxon>
        <taxon>Diplogasteromorpha</taxon>
        <taxon>Diplogasteroidea</taxon>
        <taxon>Neodiplogasteridae</taxon>
        <taxon>Pristionchus</taxon>
    </lineage>
</organism>
<accession>A0A8R1UXK4</accession>
<reference evidence="2" key="2">
    <citation type="submission" date="2022-06" db="UniProtKB">
        <authorList>
            <consortium name="EnsemblMetazoa"/>
        </authorList>
    </citation>
    <scope>IDENTIFICATION</scope>
    <source>
        <strain evidence="2">PS312</strain>
    </source>
</reference>
<proteinExistence type="predicted"/>
<keyword evidence="3" id="KW-1185">Reference proteome</keyword>
<feature type="compositionally biased region" description="Acidic residues" evidence="1">
    <location>
        <begin position="56"/>
        <end position="73"/>
    </location>
</feature>
<accession>A0A2A6CD21</accession>
<dbReference type="Proteomes" id="UP000005239">
    <property type="component" value="Unassembled WGS sequence"/>
</dbReference>
<protein>
    <submittedName>
        <fullName evidence="2">Uncharacterized protein</fullName>
    </submittedName>
</protein>
<reference evidence="3" key="1">
    <citation type="journal article" date="2008" name="Nat. Genet.">
        <title>The Pristionchus pacificus genome provides a unique perspective on nematode lifestyle and parasitism.</title>
        <authorList>
            <person name="Dieterich C."/>
            <person name="Clifton S.W."/>
            <person name="Schuster L.N."/>
            <person name="Chinwalla A."/>
            <person name="Delehaunty K."/>
            <person name="Dinkelacker I."/>
            <person name="Fulton L."/>
            <person name="Fulton R."/>
            <person name="Godfrey J."/>
            <person name="Minx P."/>
            <person name="Mitreva M."/>
            <person name="Roeseler W."/>
            <person name="Tian H."/>
            <person name="Witte H."/>
            <person name="Yang S.P."/>
            <person name="Wilson R.K."/>
            <person name="Sommer R.J."/>
        </authorList>
    </citation>
    <scope>NUCLEOTIDE SEQUENCE [LARGE SCALE GENOMIC DNA]</scope>
    <source>
        <strain evidence="3">PS312</strain>
    </source>
</reference>
<sequence>MNTEHDRSAMADDSASSIGDDQAINVKELVATLVESDSETPLGDSPLLYEGHDVPLPEDSDDWLGDETVDAGEQEVSGGSGEENRYSAEMEGPGGSGEEEKPKRKPISFGTHSPPPLKEARKQTSILATGKFARGYNQTFINSSRKPQPQNQGQEEEEENDGAENYRGM</sequence>
<name>A0A2A6CD21_PRIPA</name>
<evidence type="ECO:0000256" key="1">
    <source>
        <dbReference type="SAM" id="MobiDB-lite"/>
    </source>
</evidence>
<dbReference type="EnsemblMetazoa" id="PPA43115.1">
    <property type="protein sequence ID" value="PPA43115.1"/>
    <property type="gene ID" value="WBGene00281484"/>
</dbReference>
<evidence type="ECO:0000313" key="2">
    <source>
        <dbReference type="EnsemblMetazoa" id="PPA43115.1"/>
    </source>
</evidence>
<feature type="compositionally biased region" description="Polar residues" evidence="1">
    <location>
        <begin position="136"/>
        <end position="146"/>
    </location>
</feature>
<feature type="compositionally biased region" description="Low complexity" evidence="1">
    <location>
        <begin position="11"/>
        <end position="23"/>
    </location>
</feature>
<dbReference type="AlphaFoldDB" id="A0A2A6CD21"/>